<organism evidence="1 2">
    <name type="scientific">Oceaniradius stylonematis</name>
    <dbReference type="NCBI Taxonomy" id="2184161"/>
    <lineage>
        <taxon>Bacteria</taxon>
        <taxon>Pseudomonadati</taxon>
        <taxon>Pseudomonadota</taxon>
        <taxon>Alphaproteobacteria</taxon>
        <taxon>Hyphomicrobiales</taxon>
        <taxon>Ahrensiaceae</taxon>
        <taxon>Oceaniradius</taxon>
    </lineage>
</organism>
<reference evidence="1 2" key="1">
    <citation type="journal article" date="2018" name="Int. J. Syst. Bacteriol.">
        <title>Oceaniradius stylonemae gen. nov., sp. nov., isolated from a red alga, Stylonema cornu-cervi.</title>
        <authorList>
            <person name="Jeong S."/>
        </authorList>
    </citation>
    <scope>NUCLEOTIDE SEQUENCE [LARGE SCALE GENOMIC DNA]</scope>
    <source>
        <strain evidence="1 2">StC1</strain>
    </source>
</reference>
<gene>
    <name evidence="1" type="ORF">DEM25_009530</name>
</gene>
<dbReference type="RefSeq" id="WP_120222700.1">
    <property type="nucleotide sequence ID" value="NZ_OZ252232.1"/>
</dbReference>
<keyword evidence="2" id="KW-1185">Reference proteome</keyword>
<dbReference type="AlphaFoldDB" id="A0A3A8AAH7"/>
<dbReference type="OrthoDB" id="8365664at2"/>
<dbReference type="Proteomes" id="UP000246132">
    <property type="component" value="Unassembled WGS sequence"/>
</dbReference>
<comment type="caution">
    <text evidence="1">The sequence shown here is derived from an EMBL/GenBank/DDBJ whole genome shotgun (WGS) entry which is preliminary data.</text>
</comment>
<sequence length="134" mass="14995">MRDALDNEFLRLFFTQATILWVIDRVGDCYLGIEETLPGFHEVGANDYSAVERFASQRFSPDSLRHEKIGHPALVGCDWARIGGELLLDGDDSLGWHWVINAKSGRYGKGRSEENLDNAKSMIEKLGVNLNVGN</sequence>
<proteinExistence type="predicted"/>
<name>A0A3A8AAH7_9HYPH</name>
<accession>A0A3A8AAH7</accession>
<dbReference type="EMBL" id="QFWV02000005">
    <property type="protein sequence ID" value="RKF06875.1"/>
    <property type="molecule type" value="Genomic_DNA"/>
</dbReference>
<protein>
    <submittedName>
        <fullName evidence="1">Uncharacterized protein</fullName>
    </submittedName>
</protein>
<evidence type="ECO:0000313" key="2">
    <source>
        <dbReference type="Proteomes" id="UP000246132"/>
    </source>
</evidence>
<evidence type="ECO:0000313" key="1">
    <source>
        <dbReference type="EMBL" id="RKF06875.1"/>
    </source>
</evidence>